<evidence type="ECO:0000313" key="2">
    <source>
        <dbReference type="Proteomes" id="UP000250174"/>
    </source>
</evidence>
<name>A0AAX1Q8T9_9BACI</name>
<comment type="caution">
    <text evidence="1">The sequence shown here is derived from an EMBL/GenBank/DDBJ whole genome shotgun (WGS) entry which is preliminary data.</text>
</comment>
<proteinExistence type="predicted"/>
<sequence>MSKDPVYADGTYKATGEYGSLPSSITVTATLVDNVINEVKVTPHATNPTSLDLQRRFANAVPTVVVGERIDEVKVGRLAGSSGTPDGFNNAIQQIKEQARMEISTSE</sequence>
<evidence type="ECO:0000313" key="1">
    <source>
        <dbReference type="EMBL" id="RAS77295.1"/>
    </source>
</evidence>
<dbReference type="Proteomes" id="UP000250174">
    <property type="component" value="Unassembled WGS sequence"/>
</dbReference>
<organism evidence="1 2">
    <name type="scientific">Priestia endophytica</name>
    <dbReference type="NCBI Taxonomy" id="135735"/>
    <lineage>
        <taxon>Bacteria</taxon>
        <taxon>Bacillati</taxon>
        <taxon>Bacillota</taxon>
        <taxon>Bacilli</taxon>
        <taxon>Bacillales</taxon>
        <taxon>Bacillaceae</taxon>
        <taxon>Priestia</taxon>
    </lineage>
</organism>
<accession>A0AAX1Q8T9</accession>
<protein>
    <recommendedName>
        <fullName evidence="3">FMN-binding domain-containing protein</fullName>
    </recommendedName>
</protein>
<keyword evidence="1" id="KW-0614">Plasmid</keyword>
<evidence type="ECO:0008006" key="3">
    <source>
        <dbReference type="Google" id="ProtNLM"/>
    </source>
</evidence>
<dbReference type="EMBL" id="LVYK01000022">
    <property type="protein sequence ID" value="RAS77295.1"/>
    <property type="molecule type" value="Genomic_DNA"/>
</dbReference>
<reference evidence="1 2" key="1">
    <citation type="submission" date="2016-03" db="EMBL/GenBank/DDBJ databases">
        <title>Comparison of Bacillus endophyticus and B. anthracis characteristics using whole genome sequence analysis and microbiological techniques.</title>
        <authorList>
            <person name="Lekota K.E."/>
            <person name="Mafofo J."/>
            <person name="Rees J."/>
            <person name="Muchadeyi F.C."/>
            <person name="Madoroba E."/>
            <person name="Van Heerden H."/>
        </authorList>
    </citation>
    <scope>NUCLEOTIDE SEQUENCE [LARGE SCALE GENOMIC DNA]</scope>
    <source>
        <strain evidence="1 2">3631_10C</strain>
        <plasmid evidence="1">pBEH1</plasmid>
    </source>
</reference>
<dbReference type="AlphaFoldDB" id="A0AAX1Q8T9"/>
<gene>
    <name evidence="1" type="ORF">A3864_12045</name>
</gene>
<geneLocation type="plasmid" evidence="1">
    <name>pBEH1</name>
</geneLocation>